<sequence length="78" mass="8851">MYQRLDTACTKLGMHRCIAEVGPSNLLICPPKSRPTMAQDSTYTTPQRCRLRRCGCRSSRTDLPPNSHSTMEQRLNVI</sequence>
<dbReference type="RefSeq" id="XP_056049566.1">
    <property type="nucleotide sequence ID" value="XM_056195992.1"/>
</dbReference>
<evidence type="ECO:0000313" key="1">
    <source>
        <dbReference type="EMBL" id="KAJ4145896.1"/>
    </source>
</evidence>
<reference evidence="1" key="1">
    <citation type="journal article" date="2023" name="Access Microbiol">
        <title>De-novo genome assembly for Akanthomyces muscarius, a biocontrol agent of insect agricultural pests.</title>
        <authorList>
            <person name="Erdos Z."/>
            <person name="Studholme D.J."/>
            <person name="Raymond B."/>
            <person name="Sharma M."/>
        </authorList>
    </citation>
    <scope>NUCLEOTIDE SEQUENCE</scope>
    <source>
        <strain evidence="1">Ve6</strain>
    </source>
</reference>
<dbReference type="Proteomes" id="UP001144673">
    <property type="component" value="Chromosome 2"/>
</dbReference>
<proteinExistence type="predicted"/>
<name>A0A9W8Q3U3_AKAMU</name>
<protein>
    <submittedName>
        <fullName evidence="1">Uncharacterized protein</fullName>
    </submittedName>
</protein>
<gene>
    <name evidence="1" type="ORF">LMH87_004727</name>
</gene>
<dbReference type="AlphaFoldDB" id="A0A9W8Q3U3"/>
<dbReference type="EMBL" id="JAJHUN010000011">
    <property type="protein sequence ID" value="KAJ4145896.1"/>
    <property type="molecule type" value="Genomic_DNA"/>
</dbReference>
<evidence type="ECO:0000313" key="2">
    <source>
        <dbReference type="Proteomes" id="UP001144673"/>
    </source>
</evidence>
<dbReference type="GeneID" id="80891886"/>
<organism evidence="1 2">
    <name type="scientific">Akanthomyces muscarius</name>
    <name type="common">Entomopathogenic fungus</name>
    <name type="synonym">Lecanicillium muscarium</name>
    <dbReference type="NCBI Taxonomy" id="2231603"/>
    <lineage>
        <taxon>Eukaryota</taxon>
        <taxon>Fungi</taxon>
        <taxon>Dikarya</taxon>
        <taxon>Ascomycota</taxon>
        <taxon>Pezizomycotina</taxon>
        <taxon>Sordariomycetes</taxon>
        <taxon>Hypocreomycetidae</taxon>
        <taxon>Hypocreales</taxon>
        <taxon>Cordycipitaceae</taxon>
        <taxon>Akanthomyces</taxon>
    </lineage>
</organism>
<comment type="caution">
    <text evidence="1">The sequence shown here is derived from an EMBL/GenBank/DDBJ whole genome shotgun (WGS) entry which is preliminary data.</text>
</comment>
<dbReference type="KEGG" id="amus:LMH87_004727"/>
<accession>A0A9W8Q3U3</accession>
<keyword evidence="2" id="KW-1185">Reference proteome</keyword>